<dbReference type="Pfam" id="PF02776">
    <property type="entry name" value="TPP_enzyme_N"/>
    <property type="match status" value="1"/>
</dbReference>
<name>D3AC94_9FIRM</name>
<dbReference type="AlphaFoldDB" id="D3AC94"/>
<evidence type="ECO:0000256" key="2">
    <source>
        <dbReference type="ARBA" id="ARBA00023052"/>
    </source>
</evidence>
<dbReference type="Pfam" id="PF02775">
    <property type="entry name" value="TPP_enzyme_C"/>
    <property type="match status" value="1"/>
</dbReference>
<dbReference type="CDD" id="cd03371">
    <property type="entry name" value="TPP_PpyrDC"/>
    <property type="match status" value="1"/>
</dbReference>
<dbReference type="InterPro" id="IPR000399">
    <property type="entry name" value="TPP-bd_CS"/>
</dbReference>
<dbReference type="SUPFAM" id="SSF52518">
    <property type="entry name" value="Thiamin diphosphate-binding fold (THDP-binding)"/>
    <property type="match status" value="2"/>
</dbReference>
<keyword evidence="6" id="KW-0670">Pyruvate</keyword>
<accession>D3AC94</accession>
<protein>
    <submittedName>
        <fullName evidence="6">Phosphonopyruvate decarboxylase</fullName>
        <ecNumber evidence="6">4.1.1.82</ecNumber>
    </submittedName>
</protein>
<keyword evidence="3 6" id="KW-0456">Lyase</keyword>
<keyword evidence="2" id="KW-0786">Thiamine pyrophosphate</keyword>
<dbReference type="PANTHER" id="PTHR42818:SF1">
    <property type="entry name" value="SULFOPYRUVATE DECARBOXYLASE"/>
    <property type="match status" value="1"/>
</dbReference>
<dbReference type="InterPro" id="IPR011766">
    <property type="entry name" value="TPP_enzyme_TPP-bd"/>
</dbReference>
<dbReference type="InterPro" id="IPR012001">
    <property type="entry name" value="Thiamin_PyroP_enz_TPP-bd_dom"/>
</dbReference>
<gene>
    <name evidence="6" type="primary">aepY</name>
    <name evidence="6" type="ORF">CLOSTHATH_01222</name>
</gene>
<dbReference type="GO" id="GO:0030976">
    <property type="term" value="F:thiamine pyrophosphate binding"/>
    <property type="evidence" value="ECO:0007669"/>
    <property type="project" value="InterPro"/>
</dbReference>
<comment type="caution">
    <text evidence="6">The sequence shown here is derived from an EMBL/GenBank/DDBJ whole genome shotgun (WGS) entry which is preliminary data.</text>
</comment>
<evidence type="ECO:0000313" key="7">
    <source>
        <dbReference type="Proteomes" id="UP000004968"/>
    </source>
</evidence>
<reference evidence="6 7" key="1">
    <citation type="submission" date="2010-01" db="EMBL/GenBank/DDBJ databases">
        <authorList>
            <person name="Weinstock G."/>
            <person name="Sodergren E."/>
            <person name="Clifton S."/>
            <person name="Fulton L."/>
            <person name="Fulton B."/>
            <person name="Courtney L."/>
            <person name="Fronick C."/>
            <person name="Harrison M."/>
            <person name="Strong C."/>
            <person name="Farmer C."/>
            <person name="Delahaunty K."/>
            <person name="Markovic C."/>
            <person name="Hall O."/>
            <person name="Minx P."/>
            <person name="Tomlinson C."/>
            <person name="Mitreva M."/>
            <person name="Nelson J."/>
            <person name="Hou S."/>
            <person name="Wollam A."/>
            <person name="Pepin K.H."/>
            <person name="Johnson M."/>
            <person name="Bhonagiri V."/>
            <person name="Nash W.E."/>
            <person name="Warren W."/>
            <person name="Chinwalla A."/>
            <person name="Mardis E.R."/>
            <person name="Wilson R.K."/>
        </authorList>
    </citation>
    <scope>NUCLEOTIDE SEQUENCE [LARGE SCALE GENOMIC DNA]</scope>
    <source>
        <strain evidence="6 7">DSM 13479</strain>
    </source>
</reference>
<dbReference type="PANTHER" id="PTHR42818">
    <property type="entry name" value="SULFOPYRUVATE DECARBOXYLASE SUBUNIT ALPHA"/>
    <property type="match status" value="1"/>
</dbReference>
<evidence type="ECO:0000313" key="6">
    <source>
        <dbReference type="EMBL" id="EFD00572.1"/>
    </source>
</evidence>
<dbReference type="InterPro" id="IPR017684">
    <property type="entry name" value="Phosphono-pyrv_decarboxylase"/>
</dbReference>
<dbReference type="Proteomes" id="UP000004968">
    <property type="component" value="Unassembled WGS sequence"/>
</dbReference>
<evidence type="ECO:0000256" key="1">
    <source>
        <dbReference type="ARBA" id="ARBA00022793"/>
    </source>
</evidence>
<keyword evidence="1" id="KW-0210">Decarboxylase</keyword>
<dbReference type="NCBIfam" id="TIGR03297">
    <property type="entry name" value="Ppyr-DeCO2ase"/>
    <property type="match status" value="1"/>
</dbReference>
<sequence length="390" mass="43025">MLLNYCIGKFLERKNKIMKANKLAEILGADFYTGVPDSQLKALCNYLMDTYGIDPKHHIIAANEGNCTALAAGYHLATGKIPVVYMQNSGEGNIINPVASLLNDKVYAIPVIFIVGWRGEPGTYDEPQHIYQGEVTIKLLEDMGIKPFIIFKDTTNEEVKSTMEYFGEILKSGKSVAFVVCKDSISYDGKTKYSNNNKMSREEVIRHITKITGEDPVISTTGKASRELFEIRKQDDQSHKYDFLTVGSMGHSSSIALGIAVNKPDTKIWCIDGDGAVLMHMGSMAVLGNYKPANMVHIIINNGAHETVGGMPTVAGSIDLVGIAKSCGYPYAVCVDNFEKLDDELNMAKERNVMSMIEVKCSIASRDNLGRPTTTAFENKQNFMNYLNLL</sequence>
<dbReference type="EMBL" id="ACIO01000079">
    <property type="protein sequence ID" value="EFD00572.1"/>
    <property type="molecule type" value="Genomic_DNA"/>
</dbReference>
<proteinExistence type="predicted"/>
<dbReference type="HOGENOM" id="CLU_042853_0_0_9"/>
<dbReference type="InterPro" id="IPR029061">
    <property type="entry name" value="THDP-binding"/>
</dbReference>
<dbReference type="GO" id="GO:0032923">
    <property type="term" value="P:organic phosphonate biosynthetic process"/>
    <property type="evidence" value="ECO:0007669"/>
    <property type="project" value="InterPro"/>
</dbReference>
<dbReference type="Gene3D" id="3.40.50.970">
    <property type="match status" value="2"/>
</dbReference>
<dbReference type="CDD" id="cd07035">
    <property type="entry name" value="TPP_PYR_POX_like"/>
    <property type="match status" value="1"/>
</dbReference>
<organism evidence="6 7">
    <name type="scientific">Hungatella hathewayi DSM 13479</name>
    <dbReference type="NCBI Taxonomy" id="566550"/>
    <lineage>
        <taxon>Bacteria</taxon>
        <taxon>Bacillati</taxon>
        <taxon>Bacillota</taxon>
        <taxon>Clostridia</taxon>
        <taxon>Lachnospirales</taxon>
        <taxon>Lachnospiraceae</taxon>
        <taxon>Hungatella</taxon>
    </lineage>
</organism>
<dbReference type="GO" id="GO:0000287">
    <property type="term" value="F:magnesium ion binding"/>
    <property type="evidence" value="ECO:0007669"/>
    <property type="project" value="InterPro"/>
</dbReference>
<evidence type="ECO:0000259" key="5">
    <source>
        <dbReference type="Pfam" id="PF02776"/>
    </source>
</evidence>
<feature type="domain" description="Thiamine pyrophosphate enzyme TPP-binding" evidence="4">
    <location>
        <begin position="222"/>
        <end position="359"/>
    </location>
</feature>
<dbReference type="PROSITE" id="PS00187">
    <property type="entry name" value="TPP_ENZYMES"/>
    <property type="match status" value="1"/>
</dbReference>
<evidence type="ECO:0000256" key="3">
    <source>
        <dbReference type="ARBA" id="ARBA00023239"/>
    </source>
</evidence>
<feature type="domain" description="Thiamine pyrophosphate enzyme N-terminal TPP-binding" evidence="5">
    <location>
        <begin position="27"/>
        <end position="135"/>
    </location>
</feature>
<dbReference type="EC" id="4.1.1.82" evidence="6"/>
<evidence type="ECO:0000259" key="4">
    <source>
        <dbReference type="Pfam" id="PF02775"/>
    </source>
</evidence>
<dbReference type="GO" id="GO:0033980">
    <property type="term" value="F:phosphonopyruvate decarboxylase activity"/>
    <property type="evidence" value="ECO:0007669"/>
    <property type="project" value="UniProtKB-EC"/>
</dbReference>
<dbReference type="InterPro" id="IPR051818">
    <property type="entry name" value="TPP_dependent_decarboxylase"/>
</dbReference>